<reference evidence="4" key="2">
    <citation type="submission" date="2023-03" db="EMBL/GenBank/DDBJ databases">
        <authorList>
            <consortium name="Wellcome Sanger Institute Data Sharing"/>
        </authorList>
    </citation>
    <scope>NUCLEOTIDE SEQUENCE [LARGE SCALE GENOMIC DNA]</scope>
</reference>
<evidence type="ECO:0000313" key="3">
    <source>
        <dbReference type="Ensembl" id="ENSACLP00000001138.1"/>
    </source>
</evidence>
<dbReference type="Bgee" id="ENSACLG00000000812">
    <property type="expression patterns" value="Expressed in testis and 8 other cell types or tissues"/>
</dbReference>
<reference evidence="3 4" key="1">
    <citation type="submission" date="2018-05" db="EMBL/GenBank/DDBJ databases">
        <authorList>
            <person name="Datahose"/>
        </authorList>
    </citation>
    <scope>NUCLEOTIDE SEQUENCE</scope>
</reference>
<dbReference type="GeneTree" id="ENSGT00940000154409"/>
<reference evidence="3" key="3">
    <citation type="submission" date="2025-08" db="UniProtKB">
        <authorList>
            <consortium name="Ensembl"/>
        </authorList>
    </citation>
    <scope>IDENTIFICATION</scope>
</reference>
<dbReference type="Ensembl" id="ENSACLT00000001166.1">
    <property type="protein sequence ID" value="ENSACLP00000001138.1"/>
    <property type="gene ID" value="ENSACLG00000000812.2"/>
</dbReference>
<feature type="transmembrane region" description="Helical" evidence="2">
    <location>
        <begin position="140"/>
        <end position="161"/>
    </location>
</feature>
<feature type="region of interest" description="Disordered" evidence="1">
    <location>
        <begin position="193"/>
        <end position="274"/>
    </location>
</feature>
<feature type="compositionally biased region" description="Basic and acidic residues" evidence="1">
    <location>
        <begin position="232"/>
        <end position="245"/>
    </location>
</feature>
<reference evidence="3" key="4">
    <citation type="submission" date="2025-09" db="UniProtKB">
        <authorList>
            <consortium name="Ensembl"/>
        </authorList>
    </citation>
    <scope>IDENTIFICATION</scope>
</reference>
<dbReference type="OMA" id="ESVPEMR"/>
<organism evidence="3 4">
    <name type="scientific">Astatotilapia calliptera</name>
    <name type="common">Eastern happy</name>
    <name type="synonym">Chromis callipterus</name>
    <dbReference type="NCBI Taxonomy" id="8154"/>
    <lineage>
        <taxon>Eukaryota</taxon>
        <taxon>Metazoa</taxon>
        <taxon>Chordata</taxon>
        <taxon>Craniata</taxon>
        <taxon>Vertebrata</taxon>
        <taxon>Euteleostomi</taxon>
        <taxon>Actinopterygii</taxon>
        <taxon>Neopterygii</taxon>
        <taxon>Teleostei</taxon>
        <taxon>Neoteleostei</taxon>
        <taxon>Acanthomorphata</taxon>
        <taxon>Ovalentaria</taxon>
        <taxon>Cichlomorphae</taxon>
        <taxon>Cichliformes</taxon>
        <taxon>Cichlidae</taxon>
        <taxon>African cichlids</taxon>
        <taxon>Pseudocrenilabrinae</taxon>
        <taxon>Haplochromini</taxon>
        <taxon>Astatotilapia</taxon>
    </lineage>
</organism>
<accession>A0A3P8N8N9</accession>
<sequence length="274" mass="30574">MFVCFYRRGPNRSTRRKREDEQKPVPVPEAKASHPKFDLAASNFPPLPGSVVSMQEESVPEMRLSDIVPPVTKENVSSSAQTHTQSPSEHAPSTCSQALSTETSSSLPTSPTSEPVRTYFVLLITLYCLVTSAYNSPNSACFVILLLLLFCFFLNCGSLFFHQGLKKLSYAEVCQKLAKEPLPAQFQPLQELKVNRVEEPRPNGRQTAEKRGDKRPPRQPLRSFRGGSGQARVREPGQKIREHQKGLNTGKRFSPQRAARRSGKEQNIPPSSPK</sequence>
<feature type="compositionally biased region" description="Low complexity" evidence="1">
    <location>
        <begin position="99"/>
        <end position="113"/>
    </location>
</feature>
<evidence type="ECO:0000256" key="1">
    <source>
        <dbReference type="SAM" id="MobiDB-lite"/>
    </source>
</evidence>
<name>A0A3P8N8N9_ASTCA</name>
<evidence type="ECO:0000256" key="2">
    <source>
        <dbReference type="SAM" id="Phobius"/>
    </source>
</evidence>
<keyword evidence="4" id="KW-1185">Reference proteome</keyword>
<dbReference type="Proteomes" id="UP000265100">
    <property type="component" value="Chromosome 5"/>
</dbReference>
<proteinExistence type="predicted"/>
<keyword evidence="2" id="KW-1133">Transmembrane helix</keyword>
<feature type="region of interest" description="Disordered" evidence="1">
    <location>
        <begin position="1"/>
        <end position="44"/>
    </location>
</feature>
<feature type="transmembrane region" description="Helical" evidence="2">
    <location>
        <begin position="116"/>
        <end position="134"/>
    </location>
</feature>
<keyword evidence="2" id="KW-0472">Membrane</keyword>
<keyword evidence="2" id="KW-0812">Transmembrane</keyword>
<feature type="compositionally biased region" description="Basic and acidic residues" evidence="1">
    <location>
        <begin position="193"/>
        <end position="216"/>
    </location>
</feature>
<protein>
    <submittedName>
        <fullName evidence="3">Uncharacterized protein</fullName>
    </submittedName>
</protein>
<feature type="region of interest" description="Disordered" evidence="1">
    <location>
        <begin position="73"/>
        <end position="113"/>
    </location>
</feature>
<evidence type="ECO:0000313" key="4">
    <source>
        <dbReference type="Proteomes" id="UP000265100"/>
    </source>
</evidence>
<feature type="compositionally biased region" description="Polar residues" evidence="1">
    <location>
        <begin position="74"/>
        <end position="98"/>
    </location>
</feature>
<dbReference type="AlphaFoldDB" id="A0A3P8N8N9"/>